<dbReference type="Proteomes" id="UP000729402">
    <property type="component" value="Unassembled WGS sequence"/>
</dbReference>
<reference evidence="2" key="2">
    <citation type="submission" date="2021-02" db="EMBL/GenBank/DDBJ databases">
        <authorList>
            <person name="Kimball J.A."/>
            <person name="Haas M.W."/>
            <person name="Macchietto M."/>
            <person name="Kono T."/>
            <person name="Duquette J."/>
            <person name="Shao M."/>
        </authorList>
    </citation>
    <scope>NUCLEOTIDE SEQUENCE</scope>
    <source>
        <tissue evidence="2">Fresh leaf tissue</tissue>
    </source>
</reference>
<keyword evidence="3" id="KW-1185">Reference proteome</keyword>
<organism evidence="2 3">
    <name type="scientific">Zizania palustris</name>
    <name type="common">Northern wild rice</name>
    <dbReference type="NCBI Taxonomy" id="103762"/>
    <lineage>
        <taxon>Eukaryota</taxon>
        <taxon>Viridiplantae</taxon>
        <taxon>Streptophyta</taxon>
        <taxon>Embryophyta</taxon>
        <taxon>Tracheophyta</taxon>
        <taxon>Spermatophyta</taxon>
        <taxon>Magnoliopsida</taxon>
        <taxon>Liliopsida</taxon>
        <taxon>Poales</taxon>
        <taxon>Poaceae</taxon>
        <taxon>BOP clade</taxon>
        <taxon>Oryzoideae</taxon>
        <taxon>Oryzeae</taxon>
        <taxon>Zizaniinae</taxon>
        <taxon>Zizania</taxon>
    </lineage>
</organism>
<evidence type="ECO:0000256" key="1">
    <source>
        <dbReference type="SAM" id="MobiDB-lite"/>
    </source>
</evidence>
<comment type="caution">
    <text evidence="2">The sequence shown here is derived from an EMBL/GenBank/DDBJ whole genome shotgun (WGS) entry which is preliminary data.</text>
</comment>
<protein>
    <submittedName>
        <fullName evidence="2">Uncharacterized protein</fullName>
    </submittedName>
</protein>
<accession>A0A8J5VI34</accession>
<sequence length="94" mass="10435">MVMRRLKPLARAVRERHTCLARAVRRHQEAHLGGTGDIGDCDLDTKFDDDEECTRKLSPVSVIELHSDEKSSAMLGDCKPFASSPSQKSNSNHS</sequence>
<gene>
    <name evidence="2" type="ORF">GUJ93_ZPchr0005g15792</name>
</gene>
<feature type="compositionally biased region" description="Low complexity" evidence="1">
    <location>
        <begin position="83"/>
        <end position="94"/>
    </location>
</feature>
<evidence type="ECO:0000313" key="2">
    <source>
        <dbReference type="EMBL" id="KAG8068610.1"/>
    </source>
</evidence>
<reference evidence="2" key="1">
    <citation type="journal article" date="2021" name="bioRxiv">
        <title>Whole Genome Assembly and Annotation of Northern Wild Rice, Zizania palustris L., Supports a Whole Genome Duplication in the Zizania Genus.</title>
        <authorList>
            <person name="Haas M."/>
            <person name="Kono T."/>
            <person name="Macchietto M."/>
            <person name="Millas R."/>
            <person name="McGilp L."/>
            <person name="Shao M."/>
            <person name="Duquette J."/>
            <person name="Hirsch C.N."/>
            <person name="Kimball J."/>
        </authorList>
    </citation>
    <scope>NUCLEOTIDE SEQUENCE</scope>
    <source>
        <tissue evidence="2">Fresh leaf tissue</tissue>
    </source>
</reference>
<dbReference type="AlphaFoldDB" id="A0A8J5VI34"/>
<evidence type="ECO:0000313" key="3">
    <source>
        <dbReference type="Proteomes" id="UP000729402"/>
    </source>
</evidence>
<dbReference type="EMBL" id="JAAALK010000284">
    <property type="protein sequence ID" value="KAG8068610.1"/>
    <property type="molecule type" value="Genomic_DNA"/>
</dbReference>
<feature type="region of interest" description="Disordered" evidence="1">
    <location>
        <begin position="69"/>
        <end position="94"/>
    </location>
</feature>
<proteinExistence type="predicted"/>
<name>A0A8J5VI34_ZIZPA</name>